<dbReference type="Proteomes" id="UP000316806">
    <property type="component" value="Chromosome"/>
</dbReference>
<dbReference type="InterPro" id="IPR001242">
    <property type="entry name" value="Condensation_dom"/>
</dbReference>
<dbReference type="EMBL" id="CP040916">
    <property type="protein sequence ID" value="QDQ09250.1"/>
    <property type="molecule type" value="Genomic_DNA"/>
</dbReference>
<protein>
    <recommendedName>
        <fullName evidence="2">Condensation domain-containing protein</fullName>
    </recommendedName>
</protein>
<dbReference type="GO" id="GO:0003824">
    <property type="term" value="F:catalytic activity"/>
    <property type="evidence" value="ECO:0007669"/>
    <property type="project" value="InterPro"/>
</dbReference>
<sequence length="258" mass="27974">MVLLGSLGVSAAQEGFRRAREPAPDKPNNNGSRWLLDGAIDEEALIAAGRETYRAYTAARVNFRTVDGELRQVVREESADSWEPVVLDVSETDDPETAADALAAEHERQPFDPEHGELFRAGVIRLSDVRRVLFLSAHHVVGDDCTLLRLVPERVAACYRALVGGAPLPDARVGGPELLARTAVSLLRRYATASQRGVRRTRPSGGTTSAARPAPCACPAGAVRPHRPSSTTWRRCRARRSTPGGRPRAASGCPWQRS</sequence>
<dbReference type="SUPFAM" id="SSF52777">
    <property type="entry name" value="CoA-dependent acyltransferases"/>
    <property type="match status" value="1"/>
</dbReference>
<feature type="compositionally biased region" description="Low complexity" evidence="1">
    <location>
        <begin position="210"/>
        <end position="223"/>
    </location>
</feature>
<dbReference type="GO" id="GO:0008610">
    <property type="term" value="P:lipid biosynthetic process"/>
    <property type="evidence" value="ECO:0007669"/>
    <property type="project" value="UniProtKB-ARBA"/>
</dbReference>
<evidence type="ECO:0000313" key="4">
    <source>
        <dbReference type="Proteomes" id="UP000316806"/>
    </source>
</evidence>
<accession>A0A516R0T1</accession>
<feature type="region of interest" description="Disordered" evidence="1">
    <location>
        <begin position="195"/>
        <end position="258"/>
    </location>
</feature>
<evidence type="ECO:0000259" key="2">
    <source>
        <dbReference type="Pfam" id="PF00668"/>
    </source>
</evidence>
<name>A0A516R0T1_STRST</name>
<organism evidence="3 4">
    <name type="scientific">Streptomyces spectabilis</name>
    <dbReference type="NCBI Taxonomy" id="68270"/>
    <lineage>
        <taxon>Bacteria</taxon>
        <taxon>Bacillati</taxon>
        <taxon>Actinomycetota</taxon>
        <taxon>Actinomycetes</taxon>
        <taxon>Kitasatosporales</taxon>
        <taxon>Streptomycetaceae</taxon>
        <taxon>Streptomyces</taxon>
    </lineage>
</organism>
<dbReference type="Gene3D" id="3.30.559.10">
    <property type="entry name" value="Chloramphenicol acetyltransferase-like domain"/>
    <property type="match status" value="1"/>
</dbReference>
<dbReference type="AlphaFoldDB" id="A0A516R0T1"/>
<evidence type="ECO:0000256" key="1">
    <source>
        <dbReference type="SAM" id="MobiDB-lite"/>
    </source>
</evidence>
<proteinExistence type="predicted"/>
<dbReference type="Pfam" id="PF00668">
    <property type="entry name" value="Condensation"/>
    <property type="match status" value="1"/>
</dbReference>
<reference evidence="3 4" key="1">
    <citation type="journal article" date="2019" name="J. Ind. Microbiol. Biotechnol.">
        <title>The complete genomic sequence of Streptomyces spectabilis NRRL-2792 and identification of secondary metabolite biosynthetic gene clusters.</title>
        <authorList>
            <person name="Sinha A."/>
            <person name="Phillips-Salemka S."/>
            <person name="Niraula T.A."/>
            <person name="Short K.A."/>
            <person name="Niraula N.P."/>
        </authorList>
    </citation>
    <scope>NUCLEOTIDE SEQUENCE [LARGE SCALE GENOMIC DNA]</scope>
    <source>
        <strain evidence="3 4">NRRL 2792</strain>
    </source>
</reference>
<gene>
    <name evidence="3" type="ORF">FH965_00610</name>
</gene>
<feature type="domain" description="Condensation" evidence="2">
    <location>
        <begin position="10"/>
        <end position="171"/>
    </location>
</feature>
<dbReference type="InterPro" id="IPR023213">
    <property type="entry name" value="CAT-like_dom_sf"/>
</dbReference>
<evidence type="ECO:0000313" key="3">
    <source>
        <dbReference type="EMBL" id="QDQ09250.1"/>
    </source>
</evidence>